<keyword evidence="2" id="KW-0677">Repeat</keyword>
<reference evidence="8 9" key="1">
    <citation type="journal article" date="2006" name="Science">
        <title>Phytophthora genome sequences uncover evolutionary origins and mechanisms of pathogenesis.</title>
        <authorList>
            <person name="Tyler B.M."/>
            <person name="Tripathy S."/>
            <person name="Zhang X."/>
            <person name="Dehal P."/>
            <person name="Jiang R.H."/>
            <person name="Aerts A."/>
            <person name="Arredondo F.D."/>
            <person name="Baxter L."/>
            <person name="Bensasson D."/>
            <person name="Beynon J.L."/>
            <person name="Chapman J."/>
            <person name="Damasceno C.M."/>
            <person name="Dorrance A.E."/>
            <person name="Dou D."/>
            <person name="Dickerman A.W."/>
            <person name="Dubchak I.L."/>
            <person name="Garbelotto M."/>
            <person name="Gijzen M."/>
            <person name="Gordon S.G."/>
            <person name="Govers F."/>
            <person name="Grunwald N.J."/>
            <person name="Huang W."/>
            <person name="Ivors K.L."/>
            <person name="Jones R.W."/>
            <person name="Kamoun S."/>
            <person name="Krampis K."/>
            <person name="Lamour K.H."/>
            <person name="Lee M.K."/>
            <person name="McDonald W.H."/>
            <person name="Medina M."/>
            <person name="Meijer H.J."/>
            <person name="Nordberg E.K."/>
            <person name="Maclean D.J."/>
            <person name="Ospina-Giraldo M.D."/>
            <person name="Morris P.F."/>
            <person name="Phuntumart V."/>
            <person name="Putnam N.H."/>
            <person name="Rash S."/>
            <person name="Rose J.K."/>
            <person name="Sakihama Y."/>
            <person name="Salamov A.A."/>
            <person name="Savidor A."/>
            <person name="Scheuring C.F."/>
            <person name="Smith B.M."/>
            <person name="Sobral B.W."/>
            <person name="Terry A."/>
            <person name="Torto-Alalibo T.A."/>
            <person name="Win J."/>
            <person name="Xu Z."/>
            <person name="Zhang H."/>
            <person name="Grigoriev I.V."/>
            <person name="Rokhsar D.S."/>
            <person name="Boore J.L."/>
        </authorList>
    </citation>
    <scope>NUCLEOTIDE SEQUENCE [LARGE SCALE GENOMIC DNA]</scope>
    <source>
        <strain evidence="8 9">P6497</strain>
    </source>
</reference>
<gene>
    <name evidence="8" type="ORF">PHYSODRAFT_296029</name>
</gene>
<dbReference type="KEGG" id="psoj:PHYSODRAFT_296029"/>
<dbReference type="RefSeq" id="XP_009519017.1">
    <property type="nucleotide sequence ID" value="XM_009520722.1"/>
</dbReference>
<dbReference type="PROSITE" id="PS50026">
    <property type="entry name" value="EGF_3"/>
    <property type="match status" value="1"/>
</dbReference>
<feature type="disulfide bond" evidence="5">
    <location>
        <begin position="1821"/>
        <end position="1830"/>
    </location>
</feature>
<accession>G4YVX5</accession>
<feature type="transmembrane region" description="Helical" evidence="6">
    <location>
        <begin position="1973"/>
        <end position="1995"/>
    </location>
</feature>
<dbReference type="InterPro" id="IPR003644">
    <property type="entry name" value="Calx_beta"/>
</dbReference>
<evidence type="ECO:0000256" key="4">
    <source>
        <dbReference type="ARBA" id="ARBA00023065"/>
    </source>
</evidence>
<dbReference type="Pfam" id="PF03160">
    <property type="entry name" value="Calx-beta"/>
    <property type="match status" value="4"/>
</dbReference>
<dbReference type="EMBL" id="JH159152">
    <property type="protein sequence ID" value="EGZ23729.1"/>
    <property type="molecule type" value="Genomic_DNA"/>
</dbReference>
<evidence type="ECO:0000256" key="5">
    <source>
        <dbReference type="PROSITE-ProRule" id="PRU00076"/>
    </source>
</evidence>
<dbReference type="GO" id="GO:0016020">
    <property type="term" value="C:membrane"/>
    <property type="evidence" value="ECO:0007669"/>
    <property type="project" value="InterPro"/>
</dbReference>
<dbReference type="PANTHER" id="PTHR11878">
    <property type="entry name" value="SODIUM/CALCIUM EXCHANGER"/>
    <property type="match status" value="1"/>
</dbReference>
<evidence type="ECO:0000259" key="7">
    <source>
        <dbReference type="PROSITE" id="PS50026"/>
    </source>
</evidence>
<keyword evidence="4" id="KW-0813">Transport</keyword>
<proteinExistence type="predicted"/>
<comment type="caution">
    <text evidence="5">Lacks conserved residue(s) required for the propagation of feature annotation.</text>
</comment>
<dbReference type="CDD" id="cd00053">
    <property type="entry name" value="EGF"/>
    <property type="match status" value="1"/>
</dbReference>
<keyword evidence="4" id="KW-0406">Ion transport</keyword>
<dbReference type="InterPro" id="IPR038081">
    <property type="entry name" value="CalX-like_sf"/>
</dbReference>
<evidence type="ECO:0000256" key="2">
    <source>
        <dbReference type="ARBA" id="ARBA00022737"/>
    </source>
</evidence>
<protein>
    <recommendedName>
        <fullName evidence="7">EGF-like domain-containing protein</fullName>
    </recommendedName>
</protein>
<dbReference type="InParanoid" id="G4YVX5"/>
<feature type="domain" description="EGF-like" evidence="7">
    <location>
        <begin position="1794"/>
        <end position="1831"/>
    </location>
</feature>
<dbReference type="SUPFAM" id="SSF49785">
    <property type="entry name" value="Galactose-binding domain-like"/>
    <property type="match status" value="1"/>
</dbReference>
<dbReference type="GO" id="GO:0007154">
    <property type="term" value="P:cell communication"/>
    <property type="evidence" value="ECO:0007669"/>
    <property type="project" value="InterPro"/>
</dbReference>
<dbReference type="SMART" id="SM00237">
    <property type="entry name" value="Calx_beta"/>
    <property type="match status" value="2"/>
</dbReference>
<name>G4YVX5_PHYSP</name>
<dbReference type="OMA" id="EPMHWEP"/>
<keyword evidence="9" id="KW-1185">Reference proteome</keyword>
<keyword evidence="6" id="KW-0812">Transmembrane</keyword>
<sequence>MDATATANKNFRLTDSVYEVNFDDNQLEGNISIEIINDDVYEANEYFYLEISSVTSPASIGANQLVVVFIADDGDAGQFNFAVPYIFCREDSGNAVVSIERSVGFSSASYVPVTLVVSTVTADGNATSGGSKAFDYLGVSQPLTWATDEVSKTFAVKIFNNNKYQPQSRSIKVHLDSVEGGASIGDMSDMWIYIIDDRDAGTLSFSLSHYEVMENGGKVTVNITRSGIPDSTNVNTYTDGAAGVDISTYGGTIVPGKSKYDLGYDYDVVEARGCTHISPCTAEESVAYTSVQTTRLNFVDKEAWKTIDIVILDNDLFQAPDQVFKVVLANVDGGAHIGVDYEHPVEWSWYHDEFMALETHADELLDNVGTIVTIHDDGDPAVVVSKASLSVSEIGQIDAFDVRLNSKPTSDVTVELSVSASELEISLPSLTFSPLNWDQNQTVSVEAVPDDIADGIHSSLISISVSSSDASYNSPLKTVAGSAGYTLALGIYTQKWGIYDTGNVEHAFPWEDKDGVLTSPTQQSAIKVFILDDDQPTVKIVPEVVRYQLAGSKPLGFVCVREGGHNASVEVVLLSEPRANVDISFVVDGASNLLVDPDVIHVTPAMWKDSQYIVVSAVVASRPQVSSEVDYSKLVVYSASTGDAMYDQGNQPVATLSVQRFPPAVVLLDSTRASTKENGGDDAVVEYDVKLGSEPMHWQPEEGKYEPFELLLYPTADTTLLFSPDFQGPLAASASLVAASNSSQSTATETIKSVAVVRFDTHPIIQTETGSAQVGLAILRLYRLSGGENGGLGGVVAGVTAANVETSDSWSEALLETQCAENNVGLVPTCLLAENGSVVSSLFPTTFEDVSVQTDGETLVNQSREVDSDTNKFMPSSGWIEIDVTAAVNRVLSQQRVTPSDSHSISFLVYSRSVSTFLYDGVDEITFASREYSDSDLHPQLRILASGSVNLALSGTASQSQQGNADAAIDGEAISNSGVATSYAMSRNIDAYPWWQIDLKTIRRIEDIVITIKKRVPAADLDDEQLTTVFWVFLSDNPFPESNNETEDFMSTKDSALYSRQFKILSRSFDAPEAETITYRWRVNGEANGYFGEDRFVANYTTSTEARYLRLQVEGENSILLNEVEIYQQAFASTRLSVGGYMPSVASAHVKQSQIEFRLPSMQGADPSPCDNTTLICRHELLFTSGTWKTARQVQVKAVDDNVVIGDREVMITHTAESLDSDYAGDSFCKDSCNGQLFNDSSVKKLLILEDDENKVLLSKSEFIVIEGSSAYPNATPFYKLSELQARYLRCSSDPALVIDLQTTSSTACATAFTESSGTPWETCISNSSALPLEAGSAWVMAGFESATNLSTMALVIPALTGSKYIRQVTLWGSSENAITSASDEILDITEGWSEMATAQVSMKSGGPQTITMNGLSSFPVRSVLIVFDKSYDANKGCLLAPWVAMTGYKPVPFPLSVRGDLNNPDSVPPEVSHLSRMHLYGIPDSVKIRLSSEPLADTLVSILAEVVSADVTTFDATNASSASESLSDLIGAKYESGDTKKFRMPTKLRFNAENWNTSQELTFMAVDDNTYLGNRTLVMHISSWSTDTEGLVVPSQSIGDTAVLRSTVQLSTSLSYSNAEFIVRDHQETVWPFHIATKWQSTSGSIQVTVVDDDLPGVTISASEVAVSESSSKANFSVSLDSAPLQDVAITISYEKDPTLFSASPLELTFTRLNWYQPQWVGIYPVANEVNDAAFPFTLNYERLIPKAKQPIMVLTVASTDESYDGLKVGTNEDGSSIAYAVNQGTRIVIQDDDTGCDKEYDCVNGGECLKSSSGNVCWCPPTFGMKNCSLVCERESECAFDRILLNIRCYEGEGQAACGSTFSAKTLTSVLYRMLTAKAFTGLDGVVYPKLSLDSVSEAMYIVNNTRVPCVDGSEGCTSVSIDFMRPDLDDTSITKKLFAYQEAGSLKVSPMYIELLTSDPQYVKSSSATIGMWIFVGFCGAALTGAGGLFAARAIHAKTSHVIPDNDFAGEETELLAVGATSPRGGEMLPSPIST</sequence>
<dbReference type="InterPro" id="IPR051171">
    <property type="entry name" value="CaCA"/>
</dbReference>
<dbReference type="SUPFAM" id="SSF141072">
    <property type="entry name" value="CalX-like"/>
    <property type="match status" value="3"/>
</dbReference>
<dbReference type="GeneID" id="20641328"/>
<evidence type="ECO:0000256" key="3">
    <source>
        <dbReference type="ARBA" id="ARBA00022837"/>
    </source>
</evidence>
<keyword evidence="6" id="KW-1133">Transmembrane helix</keyword>
<dbReference type="GO" id="GO:0005432">
    <property type="term" value="F:calcium:sodium antiporter activity"/>
    <property type="evidence" value="ECO:0007669"/>
    <property type="project" value="TreeGrafter"/>
</dbReference>
<keyword evidence="1" id="KW-0732">Signal</keyword>
<evidence type="ECO:0000256" key="6">
    <source>
        <dbReference type="SAM" id="Phobius"/>
    </source>
</evidence>
<dbReference type="PANTHER" id="PTHR11878:SF65">
    <property type="entry name" value="NA_CA-EXCHANGE PROTEIN, ISOFORM G"/>
    <property type="match status" value="1"/>
</dbReference>
<dbReference type="GO" id="GO:0098703">
    <property type="term" value="P:calcium ion import across plasma membrane"/>
    <property type="evidence" value="ECO:0007669"/>
    <property type="project" value="TreeGrafter"/>
</dbReference>
<evidence type="ECO:0000256" key="1">
    <source>
        <dbReference type="ARBA" id="ARBA00022729"/>
    </source>
</evidence>
<evidence type="ECO:0000313" key="8">
    <source>
        <dbReference type="EMBL" id="EGZ23729.1"/>
    </source>
</evidence>
<dbReference type="InterPro" id="IPR008979">
    <property type="entry name" value="Galactose-bd-like_sf"/>
</dbReference>
<dbReference type="InterPro" id="IPR000742">
    <property type="entry name" value="EGF"/>
</dbReference>
<dbReference type="Gene3D" id="2.60.40.2030">
    <property type="match status" value="3"/>
</dbReference>
<evidence type="ECO:0000313" key="9">
    <source>
        <dbReference type="Proteomes" id="UP000002640"/>
    </source>
</evidence>
<dbReference type="STRING" id="1094619.G4YVX5"/>
<dbReference type="Proteomes" id="UP000002640">
    <property type="component" value="Unassembled WGS sequence"/>
</dbReference>
<keyword evidence="5" id="KW-1015">Disulfide bond</keyword>
<organism evidence="8 9">
    <name type="scientific">Phytophthora sojae (strain P6497)</name>
    <name type="common">Soybean stem and root rot agent</name>
    <name type="synonym">Phytophthora megasperma f. sp. glycines</name>
    <dbReference type="NCBI Taxonomy" id="1094619"/>
    <lineage>
        <taxon>Eukaryota</taxon>
        <taxon>Sar</taxon>
        <taxon>Stramenopiles</taxon>
        <taxon>Oomycota</taxon>
        <taxon>Peronosporomycetes</taxon>
        <taxon>Peronosporales</taxon>
        <taxon>Peronosporaceae</taxon>
        <taxon>Phytophthora</taxon>
    </lineage>
</organism>
<keyword evidence="5" id="KW-0245">EGF-like domain</keyword>
<dbReference type="Gene3D" id="2.60.120.260">
    <property type="entry name" value="Galactose-binding domain-like"/>
    <property type="match status" value="1"/>
</dbReference>
<keyword evidence="6" id="KW-0472">Membrane</keyword>
<keyword evidence="3" id="KW-0106">Calcium</keyword>
<dbReference type="SMR" id="G4YVX5"/>